<proteinExistence type="inferred from homology"/>
<keyword evidence="2" id="KW-0808">Transferase</keyword>
<dbReference type="Pfam" id="PF00370">
    <property type="entry name" value="FGGY_N"/>
    <property type="match status" value="1"/>
</dbReference>
<feature type="domain" description="Carbohydrate kinase FGGY N-terminal" evidence="4">
    <location>
        <begin position="6"/>
        <end position="211"/>
    </location>
</feature>
<evidence type="ECO:0000259" key="4">
    <source>
        <dbReference type="Pfam" id="PF00370"/>
    </source>
</evidence>
<feature type="domain" description="Carbohydrate kinase FGGY C-terminal" evidence="5">
    <location>
        <begin position="256"/>
        <end position="444"/>
    </location>
</feature>
<dbReference type="Pfam" id="PF02782">
    <property type="entry name" value="FGGY_C"/>
    <property type="match status" value="1"/>
</dbReference>
<dbReference type="InterPro" id="IPR043129">
    <property type="entry name" value="ATPase_NBD"/>
</dbReference>
<dbReference type="SUPFAM" id="SSF53067">
    <property type="entry name" value="Actin-like ATPase domain"/>
    <property type="match status" value="2"/>
</dbReference>
<dbReference type="PANTHER" id="PTHR43095:SF2">
    <property type="entry name" value="GLUCONOKINASE"/>
    <property type="match status" value="1"/>
</dbReference>
<dbReference type="EMBL" id="FNGO01000028">
    <property type="protein sequence ID" value="SDM34028.1"/>
    <property type="molecule type" value="Genomic_DNA"/>
</dbReference>
<reference evidence="6 7" key="1">
    <citation type="submission" date="2016-10" db="EMBL/GenBank/DDBJ databases">
        <authorList>
            <person name="de Groot N.N."/>
        </authorList>
    </citation>
    <scope>NUCLEOTIDE SEQUENCE [LARGE SCALE GENOMIC DNA]</scope>
    <source>
        <strain evidence="6 7">SLAS-1</strain>
    </source>
</reference>
<dbReference type="Proteomes" id="UP000199476">
    <property type="component" value="Unassembled WGS sequence"/>
</dbReference>
<evidence type="ECO:0000256" key="1">
    <source>
        <dbReference type="ARBA" id="ARBA00009156"/>
    </source>
</evidence>
<dbReference type="PIRSF" id="PIRSF000538">
    <property type="entry name" value="GlpK"/>
    <property type="match status" value="1"/>
</dbReference>
<name>A0A1G9SEX2_9FIRM</name>
<evidence type="ECO:0000256" key="3">
    <source>
        <dbReference type="ARBA" id="ARBA00022777"/>
    </source>
</evidence>
<dbReference type="OrthoDB" id="9805576at2"/>
<dbReference type="RefSeq" id="WP_089761875.1">
    <property type="nucleotide sequence ID" value="NZ_FNGO01000028.1"/>
</dbReference>
<protein>
    <submittedName>
        <fullName evidence="6">Gluconate kinase, FGGY family</fullName>
    </submittedName>
</protein>
<dbReference type="GO" id="GO:0005975">
    <property type="term" value="P:carbohydrate metabolic process"/>
    <property type="evidence" value="ECO:0007669"/>
    <property type="project" value="InterPro"/>
</dbReference>
<gene>
    <name evidence="6" type="ORF">SAMN04488692_12820</name>
</gene>
<dbReference type="Gene3D" id="3.30.420.40">
    <property type="match status" value="2"/>
</dbReference>
<sequence length="502" mass="56853">MDKLFCGFDLGTSSVKGAAFNQNFEQIFEVQKSLSLISEKESQAELDPEKVYAKTLTSLKELTAKAEKRSQNIDFVSFSSALHSLIAVDKNFEPVTGCLTWADSRAQSVVADLEEIYNNRDIYSRTGCPLHAMYMPAKIYWLKKNKPEVVEKTDKFITIKEYIIYKLTGEKVVDYSLAGAGGMFNIRGLCWDHNLLDLLGFGRDYFNRTADGKLELDLREKICDELNSEFKIVLGSGDGPLANLGAGSYQNNEFVLTIGTSGAVRAFSSEPVMDDSKRTWCYMLDEDIFLPGGAINNGGLVLQWLRKLLYDDKTEEKSFYEDIDRYIDDIDPGSEKLMFLPFLAGERSPNWDASMRAIMVGLGLNHDRRQIIKAGLEGIVFRMYSVFSALEDLLEKQNRVIATGGFTRSDPWLQLLADIFGREVTSFESFDASTAGAAMMGAVSRGYYDSYIDIDPAWEVKAFKKPDMEKHNKYQQLYSLHEEIYQKNRDVFARLNEIEFNS</sequence>
<evidence type="ECO:0000313" key="7">
    <source>
        <dbReference type="Proteomes" id="UP000199476"/>
    </source>
</evidence>
<evidence type="ECO:0000256" key="2">
    <source>
        <dbReference type="ARBA" id="ARBA00022679"/>
    </source>
</evidence>
<accession>A0A1G9SEX2</accession>
<evidence type="ECO:0000313" key="6">
    <source>
        <dbReference type="EMBL" id="SDM34028.1"/>
    </source>
</evidence>
<keyword evidence="7" id="KW-1185">Reference proteome</keyword>
<dbReference type="InterPro" id="IPR018485">
    <property type="entry name" value="FGGY_C"/>
</dbReference>
<dbReference type="AlphaFoldDB" id="A0A1G9SEX2"/>
<evidence type="ECO:0000259" key="5">
    <source>
        <dbReference type="Pfam" id="PF02782"/>
    </source>
</evidence>
<dbReference type="STRING" id="321763.SAMN04488692_12820"/>
<organism evidence="6 7">
    <name type="scientific">Halarsenatibacter silvermanii</name>
    <dbReference type="NCBI Taxonomy" id="321763"/>
    <lineage>
        <taxon>Bacteria</taxon>
        <taxon>Bacillati</taxon>
        <taxon>Bacillota</taxon>
        <taxon>Clostridia</taxon>
        <taxon>Halanaerobiales</taxon>
        <taxon>Halarsenatibacteraceae</taxon>
        <taxon>Halarsenatibacter</taxon>
    </lineage>
</organism>
<dbReference type="InterPro" id="IPR018484">
    <property type="entry name" value="FGGY_N"/>
</dbReference>
<comment type="similarity">
    <text evidence="1">Belongs to the FGGY kinase family.</text>
</comment>
<dbReference type="InterPro" id="IPR050406">
    <property type="entry name" value="FGGY_Carb_Kinase"/>
</dbReference>
<keyword evidence="3 6" id="KW-0418">Kinase</keyword>
<dbReference type="GO" id="GO:0016301">
    <property type="term" value="F:kinase activity"/>
    <property type="evidence" value="ECO:0007669"/>
    <property type="project" value="UniProtKB-KW"/>
</dbReference>
<dbReference type="InterPro" id="IPR000577">
    <property type="entry name" value="Carb_kinase_FGGY"/>
</dbReference>
<dbReference type="PANTHER" id="PTHR43095">
    <property type="entry name" value="SUGAR KINASE"/>
    <property type="match status" value="1"/>
</dbReference>
<dbReference type="CDD" id="cd07770">
    <property type="entry name" value="ASKHA_NBD_FGGY_GntK"/>
    <property type="match status" value="1"/>
</dbReference>